<comment type="caution">
    <text evidence="1">The sequence shown here is derived from an EMBL/GenBank/DDBJ whole genome shotgun (WGS) entry which is preliminary data.</text>
</comment>
<protein>
    <submittedName>
        <fullName evidence="1">Uncharacterized protein</fullName>
    </submittedName>
</protein>
<organism evidence="1">
    <name type="scientific">marine sediment metagenome</name>
    <dbReference type="NCBI Taxonomy" id="412755"/>
    <lineage>
        <taxon>unclassified sequences</taxon>
        <taxon>metagenomes</taxon>
        <taxon>ecological metagenomes</taxon>
    </lineage>
</organism>
<name>X1U1S7_9ZZZZ</name>
<proteinExistence type="predicted"/>
<reference evidence="1" key="1">
    <citation type="journal article" date="2014" name="Front. Microbiol.">
        <title>High frequency of phylogenetically diverse reductive dehalogenase-homologous genes in deep subseafloor sedimentary metagenomes.</title>
        <authorList>
            <person name="Kawai M."/>
            <person name="Futagami T."/>
            <person name="Toyoda A."/>
            <person name="Takaki Y."/>
            <person name="Nishi S."/>
            <person name="Hori S."/>
            <person name="Arai W."/>
            <person name="Tsubouchi T."/>
            <person name="Morono Y."/>
            <person name="Uchiyama I."/>
            <person name="Ito T."/>
            <person name="Fujiyama A."/>
            <person name="Inagaki F."/>
            <person name="Takami H."/>
        </authorList>
    </citation>
    <scope>NUCLEOTIDE SEQUENCE</scope>
    <source>
        <strain evidence="1">Expedition CK06-06</strain>
    </source>
</reference>
<dbReference type="EMBL" id="BARW01018317">
    <property type="protein sequence ID" value="GAI97571.1"/>
    <property type="molecule type" value="Genomic_DNA"/>
</dbReference>
<dbReference type="AlphaFoldDB" id="X1U1S7"/>
<feature type="non-terminal residue" evidence="1">
    <location>
        <position position="57"/>
    </location>
</feature>
<sequence length="57" mass="6283">MLRFLKSKGIDADVISYRTIKDLVSSLSSIINKPSIALNFGESILSAESTAYADYIR</sequence>
<gene>
    <name evidence="1" type="ORF">S12H4_31395</name>
</gene>
<accession>X1U1S7</accession>
<evidence type="ECO:0000313" key="1">
    <source>
        <dbReference type="EMBL" id="GAI97571.1"/>
    </source>
</evidence>